<accession>A0ACC4B0G3</accession>
<dbReference type="Proteomes" id="UP000309997">
    <property type="component" value="Unassembled WGS sequence"/>
</dbReference>
<comment type="caution">
    <text evidence="1">The sequence shown here is derived from an EMBL/GenBank/DDBJ whole genome shotgun (WGS) entry which is preliminary data.</text>
</comment>
<proteinExistence type="predicted"/>
<protein>
    <submittedName>
        <fullName evidence="1">Uncharacterized protein</fullName>
    </submittedName>
</protein>
<organism evidence="1 2">
    <name type="scientific">Populus alba</name>
    <name type="common">White poplar</name>
    <dbReference type="NCBI Taxonomy" id="43335"/>
    <lineage>
        <taxon>Eukaryota</taxon>
        <taxon>Viridiplantae</taxon>
        <taxon>Streptophyta</taxon>
        <taxon>Embryophyta</taxon>
        <taxon>Tracheophyta</taxon>
        <taxon>Spermatophyta</taxon>
        <taxon>Magnoliopsida</taxon>
        <taxon>eudicotyledons</taxon>
        <taxon>Gunneridae</taxon>
        <taxon>Pentapetalae</taxon>
        <taxon>rosids</taxon>
        <taxon>fabids</taxon>
        <taxon>Malpighiales</taxon>
        <taxon>Salicaceae</taxon>
        <taxon>Saliceae</taxon>
        <taxon>Populus</taxon>
    </lineage>
</organism>
<dbReference type="EMBL" id="RCHU02000014">
    <property type="protein sequence ID" value="KAL3571834.1"/>
    <property type="molecule type" value="Genomic_DNA"/>
</dbReference>
<gene>
    <name evidence="1" type="ORF">D5086_025738</name>
</gene>
<evidence type="ECO:0000313" key="2">
    <source>
        <dbReference type="Proteomes" id="UP000309997"/>
    </source>
</evidence>
<sequence length="246" mass="26620">MKRTYFAWTAASVFALIACLPTTPTVSCRSLQNLPAKDQIRRYVYNDVLRLDDAQKLFDCAFVQSYTTNSAKVIFLNHRPQTRIVNIRGNNCSTCDRGLQYPYLFCSISCKVDHILTTKGVGGLSSFFCDCKFLPLSEPGSDDGLMTPDSVLEPTGSTKTSSSSGGYGGVDCKTLACTATTEIKEGTVPGSSLLNHPRPTAPATRGSEEDGKGPDVCLRIWQASVLCSYQAVEGTSSLMNFGYNNG</sequence>
<keyword evidence="2" id="KW-1185">Reference proteome</keyword>
<evidence type="ECO:0000313" key="1">
    <source>
        <dbReference type="EMBL" id="KAL3571834.1"/>
    </source>
</evidence>
<name>A0ACC4B0G3_POPAL</name>
<reference evidence="1 2" key="1">
    <citation type="journal article" date="2024" name="Plant Biotechnol. J.">
        <title>Genome and CRISPR/Cas9 system of a widespread forest tree (Populus alba) in the world.</title>
        <authorList>
            <person name="Liu Y.J."/>
            <person name="Jiang P.F."/>
            <person name="Han X.M."/>
            <person name="Li X.Y."/>
            <person name="Wang H.M."/>
            <person name="Wang Y.J."/>
            <person name="Wang X.X."/>
            <person name="Zeng Q.Y."/>
        </authorList>
    </citation>
    <scope>NUCLEOTIDE SEQUENCE [LARGE SCALE GENOMIC DNA]</scope>
    <source>
        <strain evidence="2">cv. PAL-ZL1</strain>
    </source>
</reference>